<dbReference type="AlphaFoldDB" id="F4W4V5"/>
<evidence type="ECO:0000313" key="2">
    <source>
        <dbReference type="EMBL" id="EGI70775.1"/>
    </source>
</evidence>
<proteinExistence type="predicted"/>
<dbReference type="EMBL" id="GL887564">
    <property type="protein sequence ID" value="EGI70775.1"/>
    <property type="molecule type" value="Genomic_DNA"/>
</dbReference>
<evidence type="ECO:0000256" key="1">
    <source>
        <dbReference type="SAM" id="MobiDB-lite"/>
    </source>
</evidence>
<dbReference type="InParanoid" id="F4W4V5"/>
<keyword evidence="3" id="KW-1185">Reference proteome</keyword>
<feature type="region of interest" description="Disordered" evidence="1">
    <location>
        <begin position="1"/>
        <end position="29"/>
    </location>
</feature>
<reference evidence="2" key="1">
    <citation type="submission" date="2011-02" db="EMBL/GenBank/DDBJ databases">
        <title>The genome of the leaf-cutting ant Acromyrmex echinatior suggests key adaptations to social evolution and fungus farming.</title>
        <authorList>
            <person name="Nygaard S."/>
            <person name="Zhang G."/>
        </authorList>
    </citation>
    <scope>NUCLEOTIDE SEQUENCE</scope>
</reference>
<accession>F4W4V5</accession>
<dbReference type="Proteomes" id="UP000007755">
    <property type="component" value="Unassembled WGS sequence"/>
</dbReference>
<organism evidence="3">
    <name type="scientific">Acromyrmex echinatior</name>
    <name type="common">Panamanian leafcutter ant</name>
    <name type="synonym">Acromyrmex octospinosus echinatior</name>
    <dbReference type="NCBI Taxonomy" id="103372"/>
    <lineage>
        <taxon>Eukaryota</taxon>
        <taxon>Metazoa</taxon>
        <taxon>Ecdysozoa</taxon>
        <taxon>Arthropoda</taxon>
        <taxon>Hexapoda</taxon>
        <taxon>Insecta</taxon>
        <taxon>Pterygota</taxon>
        <taxon>Neoptera</taxon>
        <taxon>Endopterygota</taxon>
        <taxon>Hymenoptera</taxon>
        <taxon>Apocrita</taxon>
        <taxon>Aculeata</taxon>
        <taxon>Formicoidea</taxon>
        <taxon>Formicidae</taxon>
        <taxon>Myrmicinae</taxon>
        <taxon>Acromyrmex</taxon>
    </lineage>
</organism>
<gene>
    <name evidence="2" type="ORF">G5I_00432</name>
</gene>
<protein>
    <submittedName>
        <fullName evidence="2">Uncharacterized protein</fullName>
    </submittedName>
</protein>
<evidence type="ECO:0000313" key="3">
    <source>
        <dbReference type="Proteomes" id="UP000007755"/>
    </source>
</evidence>
<sequence length="94" mass="10168">MSTQRGISPHRRKGPCGNEVDGIARSLSGKQEETEQALFRRLSRLDHVDISMIVRATAGPEIKKCQKGLGRQASQIDFQKAQPGCPLGIALGIA</sequence>
<name>F4W4V5_ACREC</name>